<reference evidence="1 2" key="2">
    <citation type="journal article" date="2022" name="Mol. Ecol. Resour.">
        <title>The genomes of chicory, endive, great burdock and yacon provide insights into Asteraceae paleo-polyploidization history and plant inulin production.</title>
        <authorList>
            <person name="Fan W."/>
            <person name="Wang S."/>
            <person name="Wang H."/>
            <person name="Wang A."/>
            <person name="Jiang F."/>
            <person name="Liu H."/>
            <person name="Zhao H."/>
            <person name="Xu D."/>
            <person name="Zhang Y."/>
        </authorList>
    </citation>
    <scope>NUCLEOTIDE SEQUENCE [LARGE SCALE GENOMIC DNA]</scope>
    <source>
        <strain evidence="2">cv. Yunnan</strain>
        <tissue evidence="1">Leaves</tissue>
    </source>
</reference>
<evidence type="ECO:0000313" key="2">
    <source>
        <dbReference type="Proteomes" id="UP001056120"/>
    </source>
</evidence>
<protein>
    <submittedName>
        <fullName evidence="1">Uncharacterized protein</fullName>
    </submittedName>
</protein>
<gene>
    <name evidence="1" type="ORF">L1987_14705</name>
</gene>
<proteinExistence type="predicted"/>
<sequence length="87" mass="9861">MFLCYNTWAEYDNKHLVLSTFEKKKLEDDLHAATEAFVELKLSSSASEKTIEELRAQLSVLEGSLNHSMKRLEEMEAKLADSDAPLA</sequence>
<accession>A0ACB9J715</accession>
<dbReference type="Proteomes" id="UP001056120">
    <property type="component" value="Linkage Group LG05"/>
</dbReference>
<name>A0ACB9J715_9ASTR</name>
<evidence type="ECO:0000313" key="1">
    <source>
        <dbReference type="EMBL" id="KAI3815052.1"/>
    </source>
</evidence>
<comment type="caution">
    <text evidence="1">The sequence shown here is derived from an EMBL/GenBank/DDBJ whole genome shotgun (WGS) entry which is preliminary data.</text>
</comment>
<organism evidence="1 2">
    <name type="scientific">Smallanthus sonchifolius</name>
    <dbReference type="NCBI Taxonomy" id="185202"/>
    <lineage>
        <taxon>Eukaryota</taxon>
        <taxon>Viridiplantae</taxon>
        <taxon>Streptophyta</taxon>
        <taxon>Embryophyta</taxon>
        <taxon>Tracheophyta</taxon>
        <taxon>Spermatophyta</taxon>
        <taxon>Magnoliopsida</taxon>
        <taxon>eudicotyledons</taxon>
        <taxon>Gunneridae</taxon>
        <taxon>Pentapetalae</taxon>
        <taxon>asterids</taxon>
        <taxon>campanulids</taxon>
        <taxon>Asterales</taxon>
        <taxon>Asteraceae</taxon>
        <taxon>Asteroideae</taxon>
        <taxon>Heliantheae alliance</taxon>
        <taxon>Millerieae</taxon>
        <taxon>Smallanthus</taxon>
    </lineage>
</organism>
<reference evidence="2" key="1">
    <citation type="journal article" date="2022" name="Mol. Ecol. Resour.">
        <title>The genomes of chicory, endive, great burdock and yacon provide insights into Asteraceae palaeo-polyploidization history and plant inulin production.</title>
        <authorList>
            <person name="Fan W."/>
            <person name="Wang S."/>
            <person name="Wang H."/>
            <person name="Wang A."/>
            <person name="Jiang F."/>
            <person name="Liu H."/>
            <person name="Zhao H."/>
            <person name="Xu D."/>
            <person name="Zhang Y."/>
        </authorList>
    </citation>
    <scope>NUCLEOTIDE SEQUENCE [LARGE SCALE GENOMIC DNA]</scope>
    <source>
        <strain evidence="2">cv. Yunnan</strain>
    </source>
</reference>
<keyword evidence="2" id="KW-1185">Reference proteome</keyword>
<dbReference type="EMBL" id="CM042022">
    <property type="protein sequence ID" value="KAI3815052.1"/>
    <property type="molecule type" value="Genomic_DNA"/>
</dbReference>